<accession>A0A9W5TE16</accession>
<sequence>MDETPIKEEVETCQDVSPSTSTRSNRIQNMDLHKSDSDGDDTEVVLPTNTEDEELPEGWVRHGTGLMLDVPITPRMRGRKRSPNQAHFVFTQQNDSKATKHLRTTLLEIDRNAMRMMRQEQGVRIRATKPANEPQESVYRQHTPATQPNTRCTRWMRSRVTTPTAASSGAQDEAVNRKIALLKRQHEREIMAAKQQVLEQVDALVKKYRQLAIDAVKVARDEQRKAEQERRNAYDVCVRYEADLMANVRNAIAQLKLSSKVEQDRVAAERDALQRRCADLTPSSKINKTGLDMITAKIIAQFQDNQKFNMDVIDNTIEMILNEYSMFQTTAVDLMVEKFAALGCELSREDATVFVENTITANAPEL</sequence>
<feature type="compositionally biased region" description="Polar residues" evidence="1">
    <location>
        <begin position="134"/>
        <end position="148"/>
    </location>
</feature>
<dbReference type="Proteomes" id="UP001057455">
    <property type="component" value="Unassembled WGS sequence"/>
</dbReference>
<dbReference type="AlphaFoldDB" id="A0A9W5TE16"/>
<gene>
    <name evidence="2" type="ORF">BaOVIS_032250</name>
</gene>
<dbReference type="EMBL" id="BLIY01000024">
    <property type="protein sequence ID" value="GFE55821.1"/>
    <property type="molecule type" value="Genomic_DNA"/>
</dbReference>
<reference evidence="2" key="1">
    <citation type="submission" date="2019-12" db="EMBL/GenBank/DDBJ databases">
        <title>Genome sequence of Babesia ovis.</title>
        <authorList>
            <person name="Yamagishi J."/>
            <person name="Sevinc F."/>
            <person name="Xuan X."/>
        </authorList>
    </citation>
    <scope>NUCLEOTIDE SEQUENCE</scope>
    <source>
        <strain evidence="2">Selcuk</strain>
    </source>
</reference>
<evidence type="ECO:0000313" key="3">
    <source>
        <dbReference type="Proteomes" id="UP001057455"/>
    </source>
</evidence>
<feature type="region of interest" description="Disordered" evidence="1">
    <location>
        <begin position="1"/>
        <end position="41"/>
    </location>
</feature>
<feature type="compositionally biased region" description="Polar residues" evidence="1">
    <location>
        <begin position="14"/>
        <end position="28"/>
    </location>
</feature>
<keyword evidence="3" id="KW-1185">Reference proteome</keyword>
<proteinExistence type="predicted"/>
<organism evidence="2 3">
    <name type="scientific">Babesia ovis</name>
    <dbReference type="NCBI Taxonomy" id="5869"/>
    <lineage>
        <taxon>Eukaryota</taxon>
        <taxon>Sar</taxon>
        <taxon>Alveolata</taxon>
        <taxon>Apicomplexa</taxon>
        <taxon>Aconoidasida</taxon>
        <taxon>Piroplasmida</taxon>
        <taxon>Babesiidae</taxon>
        <taxon>Babesia</taxon>
    </lineage>
</organism>
<dbReference type="OrthoDB" id="345870at2759"/>
<evidence type="ECO:0000313" key="2">
    <source>
        <dbReference type="EMBL" id="GFE55821.1"/>
    </source>
</evidence>
<evidence type="ECO:0000256" key="1">
    <source>
        <dbReference type="SAM" id="MobiDB-lite"/>
    </source>
</evidence>
<comment type="caution">
    <text evidence="2">The sequence shown here is derived from an EMBL/GenBank/DDBJ whole genome shotgun (WGS) entry which is preliminary data.</text>
</comment>
<feature type="region of interest" description="Disordered" evidence="1">
    <location>
        <begin position="128"/>
        <end position="148"/>
    </location>
</feature>
<name>A0A9W5TE16_BABOV</name>
<feature type="compositionally biased region" description="Basic and acidic residues" evidence="1">
    <location>
        <begin position="1"/>
        <end position="10"/>
    </location>
</feature>
<protein>
    <submittedName>
        <fullName evidence="2">Uncharacterized protein</fullName>
    </submittedName>
</protein>